<dbReference type="EMBL" id="LXTC01000003">
    <property type="protein sequence ID" value="OBA21451.1"/>
    <property type="molecule type" value="Genomic_DNA"/>
</dbReference>
<dbReference type="InterPro" id="IPR027417">
    <property type="entry name" value="P-loop_NTPase"/>
</dbReference>
<gene>
    <name evidence="2" type="ORF">METBIDRAFT_16313</name>
</gene>
<dbReference type="SUPFAM" id="SSF52540">
    <property type="entry name" value="P-loop containing nucleoside triphosphate hydrolases"/>
    <property type="match status" value="1"/>
</dbReference>
<dbReference type="STRING" id="869754.A0A1A0HBR2"/>
<dbReference type="GO" id="GO:0005634">
    <property type="term" value="C:nucleus"/>
    <property type="evidence" value="ECO:0007669"/>
    <property type="project" value="TreeGrafter"/>
</dbReference>
<evidence type="ECO:0000259" key="1">
    <source>
        <dbReference type="SMART" id="SM00382"/>
    </source>
</evidence>
<dbReference type="SMART" id="SM00382">
    <property type="entry name" value="AAA"/>
    <property type="match status" value="1"/>
</dbReference>
<dbReference type="OrthoDB" id="10265467at2759"/>
<evidence type="ECO:0000313" key="2">
    <source>
        <dbReference type="EMBL" id="OBA21451.1"/>
    </source>
</evidence>
<dbReference type="InterPro" id="IPR003593">
    <property type="entry name" value="AAA+_ATPase"/>
</dbReference>
<dbReference type="PANTHER" id="PTHR13779">
    <property type="entry name" value="WERNER HELICASE-INTERACTING PROTEIN 1 FAMILY MEMBER"/>
    <property type="match status" value="1"/>
</dbReference>
<dbReference type="AlphaFoldDB" id="A0A1A0HBR2"/>
<dbReference type="PANTHER" id="PTHR13779:SF7">
    <property type="entry name" value="ATPASE WRNIP1"/>
    <property type="match status" value="1"/>
</dbReference>
<feature type="non-terminal residue" evidence="2">
    <location>
        <position position="1"/>
    </location>
</feature>
<dbReference type="Pfam" id="PF00004">
    <property type="entry name" value="AAA"/>
    <property type="match status" value="1"/>
</dbReference>
<dbReference type="RefSeq" id="XP_018711961.1">
    <property type="nucleotide sequence ID" value="XM_018854634.1"/>
</dbReference>
<dbReference type="CDD" id="cd00009">
    <property type="entry name" value="AAA"/>
    <property type="match status" value="1"/>
</dbReference>
<sequence length="450" mass="49387">AALAATFTKPLTEVIRPQRFAQYIGQDHLLNSTDGEISNFLRLGYLPSMILCGPPGVGKTSLARLLADEANYVFAEFSATLSTVADVKELLCAIEAENLKRLRQHVSRLRVLVFIDELHRFSTVQQDYLLPFIEKGTFVFVGATTTDAHKRVRRAVLSRCHLFTLVAPADRHLLEVVHRAILYENIRRKVTQKLCFLAYSGLAVQAVVKYASGDMRSAVNLIEILSARLSSAAYRTTGPGGSSPVDAPAVAEAIATLSKARLGLHSEHNLPLLSHLLRCLRYPQSHHTEDIPAAVEGAGGGLLETCPGAGDADSDLESWFDEADRPRYEGEDPKTKAWADHTVFSDDDEAAPGPVYSDDERHVPIESTDLSRHSASKFRVLSATHACLQLFRRGEAPLSILKYLLLFTCTHAFPKKNELIKVLSVLKAVQKAGKGAEQLLLNCVERLAGT</sequence>
<reference evidence="2 3" key="1">
    <citation type="submission" date="2016-05" db="EMBL/GenBank/DDBJ databases">
        <title>Comparative genomics of biotechnologically important yeasts.</title>
        <authorList>
            <consortium name="DOE Joint Genome Institute"/>
            <person name="Riley R."/>
            <person name="Haridas S."/>
            <person name="Wolfe K.H."/>
            <person name="Lopes M.R."/>
            <person name="Hittinger C.T."/>
            <person name="Goker M."/>
            <person name="Salamov A."/>
            <person name="Wisecaver J."/>
            <person name="Long T.M."/>
            <person name="Aerts A.L."/>
            <person name="Barry K."/>
            <person name="Choi C."/>
            <person name="Clum A."/>
            <person name="Coughlan A.Y."/>
            <person name="Deshpande S."/>
            <person name="Douglass A.P."/>
            <person name="Hanson S.J."/>
            <person name="Klenk H.-P."/>
            <person name="LaButti K."/>
            <person name="Lapidus A."/>
            <person name="Lindquist E."/>
            <person name="Lipzen A."/>
            <person name="Meier-kolthoff J.P."/>
            <person name="Ohm R.A."/>
            <person name="Otillar R.P."/>
            <person name="Pangilinan J."/>
            <person name="Peng Y."/>
            <person name="Rokas A."/>
            <person name="Rosa C.A."/>
            <person name="Scheuner C."/>
            <person name="Sibirny A.A."/>
            <person name="Slot J.C."/>
            <person name="Stielow J.B."/>
            <person name="Sun H."/>
            <person name="Kurtzman C.P."/>
            <person name="Blackwell M."/>
            <person name="Grigoriev I.V."/>
            <person name="Jeffries T.W."/>
        </authorList>
    </citation>
    <scope>NUCLEOTIDE SEQUENCE [LARGE SCALE GENOMIC DNA]</scope>
    <source>
        <strain evidence="2 3">NRRL YB-4993</strain>
    </source>
</reference>
<feature type="domain" description="AAA+ ATPase" evidence="1">
    <location>
        <begin position="45"/>
        <end position="168"/>
    </location>
</feature>
<dbReference type="GO" id="GO:0017116">
    <property type="term" value="F:single-stranded DNA helicase activity"/>
    <property type="evidence" value="ECO:0007669"/>
    <property type="project" value="TreeGrafter"/>
</dbReference>
<dbReference type="GO" id="GO:0008047">
    <property type="term" value="F:enzyme activator activity"/>
    <property type="evidence" value="ECO:0007669"/>
    <property type="project" value="TreeGrafter"/>
</dbReference>
<keyword evidence="2" id="KW-0378">Hydrolase</keyword>
<dbReference type="GO" id="GO:0016887">
    <property type="term" value="F:ATP hydrolysis activity"/>
    <property type="evidence" value="ECO:0007669"/>
    <property type="project" value="InterPro"/>
</dbReference>
<dbReference type="InterPro" id="IPR003959">
    <property type="entry name" value="ATPase_AAA_core"/>
</dbReference>
<dbReference type="GO" id="GO:0000731">
    <property type="term" value="P:DNA synthesis involved in DNA repair"/>
    <property type="evidence" value="ECO:0007669"/>
    <property type="project" value="TreeGrafter"/>
</dbReference>
<proteinExistence type="predicted"/>
<dbReference type="Proteomes" id="UP000092555">
    <property type="component" value="Unassembled WGS sequence"/>
</dbReference>
<feature type="non-terminal residue" evidence="2">
    <location>
        <position position="450"/>
    </location>
</feature>
<organism evidence="2 3">
    <name type="scientific">Metschnikowia bicuspidata var. bicuspidata NRRL YB-4993</name>
    <dbReference type="NCBI Taxonomy" id="869754"/>
    <lineage>
        <taxon>Eukaryota</taxon>
        <taxon>Fungi</taxon>
        <taxon>Dikarya</taxon>
        <taxon>Ascomycota</taxon>
        <taxon>Saccharomycotina</taxon>
        <taxon>Pichiomycetes</taxon>
        <taxon>Metschnikowiaceae</taxon>
        <taxon>Metschnikowia</taxon>
    </lineage>
</organism>
<name>A0A1A0HBR2_9ASCO</name>
<dbReference type="GeneID" id="30027610"/>
<dbReference type="GO" id="GO:0005524">
    <property type="term" value="F:ATP binding"/>
    <property type="evidence" value="ECO:0007669"/>
    <property type="project" value="InterPro"/>
</dbReference>
<evidence type="ECO:0000313" key="3">
    <source>
        <dbReference type="Proteomes" id="UP000092555"/>
    </source>
</evidence>
<dbReference type="Gene3D" id="3.40.50.300">
    <property type="entry name" value="P-loop containing nucleotide triphosphate hydrolases"/>
    <property type="match status" value="1"/>
</dbReference>
<protein>
    <submittedName>
        <fullName evidence="2">p-loop containing nucleoside triphosphate hydrolase protein</fullName>
    </submittedName>
</protein>
<keyword evidence="3" id="KW-1185">Reference proteome</keyword>
<comment type="caution">
    <text evidence="2">The sequence shown here is derived from an EMBL/GenBank/DDBJ whole genome shotgun (WGS) entry which is preliminary data.</text>
</comment>
<dbReference type="GO" id="GO:0006261">
    <property type="term" value="P:DNA-templated DNA replication"/>
    <property type="evidence" value="ECO:0007669"/>
    <property type="project" value="TreeGrafter"/>
</dbReference>
<accession>A0A1A0HBR2</accession>
<dbReference type="InterPro" id="IPR051314">
    <property type="entry name" value="AAA_ATPase_RarA/MGS1/WRNIP1"/>
</dbReference>